<organism evidence="7 8">
    <name type="scientific">Thalassococcus arenae</name>
    <dbReference type="NCBI Taxonomy" id="2851652"/>
    <lineage>
        <taxon>Bacteria</taxon>
        <taxon>Pseudomonadati</taxon>
        <taxon>Pseudomonadota</taxon>
        <taxon>Alphaproteobacteria</taxon>
        <taxon>Rhodobacterales</taxon>
        <taxon>Roseobacteraceae</taxon>
        <taxon>Thalassococcus</taxon>
    </lineage>
</organism>
<keyword evidence="3" id="KW-0862">Zinc</keyword>
<comment type="caution">
    <text evidence="7">The sequence shown here is derived from an EMBL/GenBank/DDBJ whole genome shotgun (WGS) entry which is preliminary data.</text>
</comment>
<gene>
    <name evidence="7" type="ORF">KUH32_18320</name>
</gene>
<dbReference type="EMBL" id="JAHRWL010000004">
    <property type="protein sequence ID" value="MBV2361725.1"/>
    <property type="molecule type" value="Genomic_DNA"/>
</dbReference>
<evidence type="ECO:0000256" key="3">
    <source>
        <dbReference type="ARBA" id="ARBA00022833"/>
    </source>
</evidence>
<dbReference type="Pfam" id="PF21173">
    <property type="entry name" value="DksA-like_N"/>
    <property type="match status" value="1"/>
</dbReference>
<dbReference type="Pfam" id="PF01258">
    <property type="entry name" value="zf-dskA_traR"/>
    <property type="match status" value="1"/>
</dbReference>
<evidence type="ECO:0000259" key="6">
    <source>
        <dbReference type="Pfam" id="PF21173"/>
    </source>
</evidence>
<keyword evidence="2" id="KW-0863">Zinc-finger</keyword>
<dbReference type="InterPro" id="IPR048487">
    <property type="entry name" value="DksA-like_N"/>
</dbReference>
<dbReference type="RefSeq" id="WP_217780115.1">
    <property type="nucleotide sequence ID" value="NZ_JAHRWL010000004.1"/>
</dbReference>
<keyword evidence="1" id="KW-0479">Metal-binding</keyword>
<dbReference type="PANTHER" id="PTHR33823">
    <property type="entry name" value="RNA POLYMERASE-BINDING TRANSCRIPTION FACTOR DKSA-RELATED"/>
    <property type="match status" value="1"/>
</dbReference>
<protein>
    <submittedName>
        <fullName evidence="7">TraR/DksA family transcriptional regulator</fullName>
    </submittedName>
</protein>
<dbReference type="Proteomes" id="UP001166293">
    <property type="component" value="Unassembled WGS sequence"/>
</dbReference>
<evidence type="ECO:0000256" key="2">
    <source>
        <dbReference type="ARBA" id="ARBA00022771"/>
    </source>
</evidence>
<dbReference type="PANTHER" id="PTHR33823:SF4">
    <property type="entry name" value="GENERAL STRESS PROTEIN 16O"/>
    <property type="match status" value="1"/>
</dbReference>
<feature type="domain" description="Zinc finger DksA/TraR C4-type" evidence="5">
    <location>
        <begin position="73"/>
        <end position="105"/>
    </location>
</feature>
<proteinExistence type="predicted"/>
<dbReference type="PROSITE" id="PS51128">
    <property type="entry name" value="ZF_DKSA_2"/>
    <property type="match status" value="1"/>
</dbReference>
<evidence type="ECO:0000313" key="7">
    <source>
        <dbReference type="EMBL" id="MBV2361725.1"/>
    </source>
</evidence>
<evidence type="ECO:0000256" key="1">
    <source>
        <dbReference type="ARBA" id="ARBA00022723"/>
    </source>
</evidence>
<evidence type="ECO:0000256" key="4">
    <source>
        <dbReference type="PROSITE-ProRule" id="PRU00510"/>
    </source>
</evidence>
<keyword evidence="8" id="KW-1185">Reference proteome</keyword>
<feature type="zinc finger region" description="dksA C4-type" evidence="4">
    <location>
        <begin position="78"/>
        <end position="102"/>
    </location>
</feature>
<reference evidence="7" key="1">
    <citation type="submission" date="2021-06" db="EMBL/GenBank/DDBJ databases">
        <title>Thalassococcus sp. CAU 1522 isolated from sea sand, Republic of Korea.</title>
        <authorList>
            <person name="Kim W."/>
        </authorList>
    </citation>
    <scope>NUCLEOTIDE SEQUENCE</scope>
    <source>
        <strain evidence="7">CAU 1522</strain>
    </source>
</reference>
<sequence length="110" mass="12226">MSHHTYKLAMLKRLRELGVRLEEIEDALETPHDKDWDDDAAERAGDEVLERLGESGQAEISRIQNALKRMVDGTYGICVSCGDDISEARLSVLPETPLCKSCAAKGDKRP</sequence>
<evidence type="ECO:0000313" key="8">
    <source>
        <dbReference type="Proteomes" id="UP001166293"/>
    </source>
</evidence>
<feature type="domain" description="DnaK suppressor protein-like N-terminal" evidence="6">
    <location>
        <begin position="6"/>
        <end position="70"/>
    </location>
</feature>
<accession>A0ABS6NDR8</accession>
<dbReference type="InterPro" id="IPR000962">
    <property type="entry name" value="Znf_DskA_TraR"/>
</dbReference>
<name>A0ABS6NDR8_9RHOB</name>
<evidence type="ECO:0000259" key="5">
    <source>
        <dbReference type="Pfam" id="PF01258"/>
    </source>
</evidence>